<dbReference type="InterPro" id="IPR046322">
    <property type="entry name" value="DUF4931"/>
</dbReference>
<reference evidence="4 5" key="3">
    <citation type="journal article" date="2019" name="Int. J. Syst. Evol. Microbiol.">
        <title>Anaerobacillus isosaccharinicus sp. nov., an alkaliphilic bacterium which degrades isosaccharinic acid.</title>
        <authorList>
            <person name="Bassil N.M."/>
            <person name="Lloyd J.R."/>
        </authorList>
    </citation>
    <scope>NUCLEOTIDE SEQUENCE [LARGE SCALE GENOMIC DNA]</scope>
    <source>
        <strain evidence="4 5">NB2006</strain>
    </source>
</reference>
<dbReference type="Proteomes" id="UP000180175">
    <property type="component" value="Chromosome"/>
</dbReference>
<dbReference type="PIRSF" id="PIRSF031505">
    <property type="entry name" value="GalT_short"/>
    <property type="match status" value="1"/>
</dbReference>
<dbReference type="Gene3D" id="3.30.428.10">
    <property type="entry name" value="HIT-like"/>
    <property type="match status" value="1"/>
</dbReference>
<dbReference type="InterPro" id="IPR049285">
    <property type="entry name" value="DUF4931_C"/>
</dbReference>
<dbReference type="KEGG" id="aia:AWH56_023175"/>
<protein>
    <submittedName>
        <fullName evidence="3">DUF4931 domain-containing protein</fullName>
    </submittedName>
</protein>
<dbReference type="AlphaFoldDB" id="A0A1S2LIS8"/>
<dbReference type="InterPro" id="IPR012361">
    <property type="entry name" value="GalT_short"/>
</dbReference>
<keyword evidence="5" id="KW-1185">Reference proteome</keyword>
<dbReference type="InterPro" id="IPR036265">
    <property type="entry name" value="HIT-like_sf"/>
</dbReference>
<dbReference type="OrthoDB" id="1803128at2"/>
<evidence type="ECO:0000313" key="4">
    <source>
        <dbReference type="EMBL" id="QOY35545.1"/>
    </source>
</evidence>
<feature type="domain" description="DUF4931" evidence="2">
    <location>
        <begin position="136"/>
        <end position="252"/>
    </location>
</feature>
<proteinExistence type="predicted"/>
<evidence type="ECO:0000313" key="3">
    <source>
        <dbReference type="EMBL" id="OIJ12214.1"/>
    </source>
</evidence>
<accession>A0A1S2LIS8</accession>
<dbReference type="SUPFAM" id="SSF54197">
    <property type="entry name" value="HIT-like"/>
    <property type="match status" value="1"/>
</dbReference>
<reference evidence="4 5" key="2">
    <citation type="journal article" date="2017" name="Genome Announc.">
        <title>Draft Genome Sequences of Four Alkaliphilic Bacteria Belonging to the Anaerobacillus Genus.</title>
        <authorList>
            <person name="Bassil N.M."/>
            <person name="Lloyd J.R."/>
        </authorList>
    </citation>
    <scope>NUCLEOTIDE SEQUENCE [LARGE SCALE GENOMIC DNA]</scope>
    <source>
        <strain evidence="4 5">NB2006</strain>
    </source>
</reference>
<evidence type="ECO:0000313" key="5">
    <source>
        <dbReference type="Proteomes" id="UP000180175"/>
    </source>
</evidence>
<evidence type="ECO:0000259" key="2">
    <source>
        <dbReference type="Pfam" id="PF20956"/>
    </source>
</evidence>
<name>A0A1S2LIS8_9BACI</name>
<reference evidence="4" key="4">
    <citation type="submission" date="2020-10" db="EMBL/GenBank/DDBJ databases">
        <authorList>
            <person name="Bassil N.M."/>
            <person name="Lloyd J.R."/>
        </authorList>
    </citation>
    <scope>NUCLEOTIDE SEQUENCE</scope>
    <source>
        <strain evidence="4">NB2006</strain>
    </source>
</reference>
<dbReference type="Pfam" id="PF20956">
    <property type="entry name" value="DUF4931_C"/>
    <property type="match status" value="1"/>
</dbReference>
<dbReference type="RefSeq" id="WP_071317791.1">
    <property type="nucleotide sequence ID" value="NZ_CP063356.2"/>
</dbReference>
<feature type="domain" description="DUF4931" evidence="1">
    <location>
        <begin position="9"/>
        <end position="132"/>
    </location>
</feature>
<evidence type="ECO:0000259" key="1">
    <source>
        <dbReference type="Pfam" id="PF16285"/>
    </source>
</evidence>
<dbReference type="EMBL" id="LQXD01000129">
    <property type="protein sequence ID" value="OIJ12214.1"/>
    <property type="molecule type" value="Genomic_DNA"/>
</dbReference>
<gene>
    <name evidence="4" type="ORF">AWH56_023175</name>
    <name evidence="3" type="ORF">AWH56_14715</name>
</gene>
<sequence>MTRSSQLLFDPSIGRQKPESIINRSTACPFCDKVNLENIIAEEGPIILLKNKYPTLKNTNQTVLIETETCEEEFSRYDKKHLYNLIEFALKHWIEMIETKQYKSVLLFKNHGPLSGGSLHHSHMQIVGLNEVDYTENITLEQFEGIIIAKRESVLFTISTKPKMGFYEFNVIMEDIEDSNVLADFTQIAVQYILNHFPAKCGSYNLFFYQIEGKILVKILPRFATSPLYIGYSIAQVAVNLEDIAEEMRTFYTKD</sequence>
<dbReference type="Pfam" id="PF16285">
    <property type="entry name" value="DUF4931_N"/>
    <property type="match status" value="1"/>
</dbReference>
<reference evidence="3 5" key="1">
    <citation type="submission" date="2016-10" db="EMBL/GenBank/DDBJ databases">
        <title>Draft genome sequences of four alkaliphilic bacteria belonging to the Anaerobacillus genus.</title>
        <authorList>
            <person name="Bassil N.M."/>
            <person name="Lloyd J.R."/>
        </authorList>
    </citation>
    <scope>NUCLEOTIDE SEQUENCE [LARGE SCALE GENOMIC DNA]</scope>
    <source>
        <strain evidence="3 5">NB2006</strain>
    </source>
</reference>
<dbReference type="EMBL" id="CP063356">
    <property type="protein sequence ID" value="QOY35545.1"/>
    <property type="molecule type" value="Genomic_DNA"/>
</dbReference>
<organism evidence="3 5">
    <name type="scientific">Anaerobacillus isosaccharinicus</name>
    <dbReference type="NCBI Taxonomy" id="1532552"/>
    <lineage>
        <taxon>Bacteria</taxon>
        <taxon>Bacillati</taxon>
        <taxon>Bacillota</taxon>
        <taxon>Bacilli</taxon>
        <taxon>Bacillales</taxon>
        <taxon>Bacillaceae</taxon>
        <taxon>Anaerobacillus</taxon>
    </lineage>
</organism>